<dbReference type="InterPro" id="IPR013766">
    <property type="entry name" value="Thioredoxin_domain"/>
</dbReference>
<feature type="compositionally biased region" description="Polar residues" evidence="1">
    <location>
        <begin position="672"/>
        <end position="694"/>
    </location>
</feature>
<protein>
    <recommendedName>
        <fullName evidence="2">Thioredoxin domain-containing protein</fullName>
    </recommendedName>
</protein>
<feature type="region of interest" description="Disordered" evidence="1">
    <location>
        <begin position="200"/>
        <end position="219"/>
    </location>
</feature>
<feature type="compositionally biased region" description="Basic and acidic residues" evidence="1">
    <location>
        <begin position="12"/>
        <end position="23"/>
    </location>
</feature>
<keyword evidence="4" id="KW-1185">Reference proteome</keyword>
<comment type="caution">
    <text evidence="3">The sequence shown here is derived from an EMBL/GenBank/DDBJ whole genome shotgun (WGS) entry which is preliminary data.</text>
</comment>
<evidence type="ECO:0000313" key="3">
    <source>
        <dbReference type="EMBL" id="KYR03131.1"/>
    </source>
</evidence>
<dbReference type="InterPro" id="IPR036249">
    <property type="entry name" value="Thioredoxin-like_sf"/>
</dbReference>
<dbReference type="Gene3D" id="3.40.30.10">
    <property type="entry name" value="Glutaredoxin"/>
    <property type="match status" value="1"/>
</dbReference>
<feature type="compositionally biased region" description="Polar residues" evidence="1">
    <location>
        <begin position="47"/>
        <end position="63"/>
    </location>
</feature>
<feature type="region of interest" description="Disordered" evidence="1">
    <location>
        <begin position="258"/>
        <end position="325"/>
    </location>
</feature>
<dbReference type="OMA" id="QSMSCAI"/>
<name>A0A152AAH5_TIELA</name>
<feature type="region of interest" description="Disordered" evidence="1">
    <location>
        <begin position="625"/>
        <end position="706"/>
    </location>
</feature>
<feature type="compositionally biased region" description="Low complexity" evidence="1">
    <location>
        <begin position="585"/>
        <end position="602"/>
    </location>
</feature>
<feature type="compositionally biased region" description="Polar residues" evidence="1">
    <location>
        <begin position="265"/>
        <end position="286"/>
    </location>
</feature>
<feature type="domain" description="Thioredoxin" evidence="2">
    <location>
        <begin position="915"/>
        <end position="1001"/>
    </location>
</feature>
<dbReference type="STRING" id="361077.A0A152AAH5"/>
<dbReference type="PANTHER" id="PTHR21148">
    <property type="entry name" value="THIOREDOXIN DOMAIN-CONTAINING PROTEIN 9"/>
    <property type="match status" value="1"/>
</dbReference>
<evidence type="ECO:0000259" key="2">
    <source>
        <dbReference type="Pfam" id="PF00085"/>
    </source>
</evidence>
<evidence type="ECO:0000256" key="1">
    <source>
        <dbReference type="SAM" id="MobiDB-lite"/>
    </source>
</evidence>
<feature type="compositionally biased region" description="Low complexity" evidence="1">
    <location>
        <begin position="201"/>
        <end position="210"/>
    </location>
</feature>
<feature type="compositionally biased region" description="Polar residues" evidence="1">
    <location>
        <begin position="534"/>
        <end position="553"/>
    </location>
</feature>
<feature type="region of interest" description="Disordered" evidence="1">
    <location>
        <begin position="390"/>
        <end position="418"/>
    </location>
</feature>
<feature type="compositionally biased region" description="Low complexity" evidence="1">
    <location>
        <begin position="458"/>
        <end position="473"/>
    </location>
</feature>
<dbReference type="Pfam" id="PF00085">
    <property type="entry name" value="Thioredoxin"/>
    <property type="match status" value="1"/>
</dbReference>
<evidence type="ECO:0000313" key="4">
    <source>
        <dbReference type="Proteomes" id="UP000076078"/>
    </source>
</evidence>
<feature type="region of interest" description="Disordered" evidence="1">
    <location>
        <begin position="77"/>
        <end position="104"/>
    </location>
</feature>
<feature type="compositionally biased region" description="Basic residues" evidence="1">
    <location>
        <begin position="298"/>
        <end position="310"/>
    </location>
</feature>
<feature type="compositionally biased region" description="Low complexity" evidence="1">
    <location>
        <begin position="349"/>
        <end position="363"/>
    </location>
</feature>
<reference evidence="3 4" key="1">
    <citation type="submission" date="2015-12" db="EMBL/GenBank/DDBJ databases">
        <title>Dictyostelia acquired genes for synthesis and detection of signals that induce cell-type specialization by lateral gene transfer from prokaryotes.</title>
        <authorList>
            <person name="Gloeckner G."/>
            <person name="Schaap P."/>
        </authorList>
    </citation>
    <scope>NUCLEOTIDE SEQUENCE [LARGE SCALE GENOMIC DNA]</scope>
    <source>
        <strain evidence="3 4">TK</strain>
    </source>
</reference>
<proteinExistence type="predicted"/>
<organism evidence="3 4">
    <name type="scientific">Tieghemostelium lacteum</name>
    <name type="common">Slime mold</name>
    <name type="synonym">Dictyostelium lacteum</name>
    <dbReference type="NCBI Taxonomy" id="361077"/>
    <lineage>
        <taxon>Eukaryota</taxon>
        <taxon>Amoebozoa</taxon>
        <taxon>Evosea</taxon>
        <taxon>Eumycetozoa</taxon>
        <taxon>Dictyostelia</taxon>
        <taxon>Dictyosteliales</taxon>
        <taxon>Raperosteliaceae</taxon>
        <taxon>Tieghemostelium</taxon>
    </lineage>
</organism>
<feature type="compositionally biased region" description="Polar residues" evidence="1">
    <location>
        <begin position="83"/>
        <end position="100"/>
    </location>
</feature>
<accession>A0A152AAH5</accession>
<feature type="region of interest" description="Disordered" evidence="1">
    <location>
        <begin position="517"/>
        <end position="553"/>
    </location>
</feature>
<feature type="region of interest" description="Disordered" evidence="1">
    <location>
        <begin position="824"/>
        <end position="884"/>
    </location>
</feature>
<dbReference type="EMBL" id="LODT01000001">
    <property type="protein sequence ID" value="KYR03131.1"/>
    <property type="molecule type" value="Genomic_DNA"/>
</dbReference>
<dbReference type="CDD" id="cd02989">
    <property type="entry name" value="Phd_like_TxnDC9"/>
    <property type="match status" value="1"/>
</dbReference>
<sequence length="1048" mass="117933">MRLLNLSKKKKNKDDTKELDAKKFINKIQQKHLKQQQEQEEQQNHIDTTGNSSSLGDSGRNGSFLDTNSIVKEVIAEDEVYNSKPQQTSESSNITTNDGENLSEEAKLKKKEKDDLLKTVIFALKNQEQNNLKKKLTVHIPAYKPKRMMDMVNSSDRPRKLSNAFDVELLLKLKQTESDYAQSLAYAVSPFQYLTDDVDRSNSNGYSGESSSEDEHLSNSTASLVDNNGFKIDLNFDGYSDWYRDMMDKVKLKIKQEQNNRKDVYSNQYSPMSSPFSNTNTPNEIDSNLLHPKSQITQKKKEKTRGKQHQHSNSTNTDYSVDYSVGESNANNEEEQMHLDFLKRHENKTTVTSPSTSTPLSTSQPKRSLKVNLNSSMNLLDMSLDSEMISDSLSNTGSDINTTGGGGGQQSNISNVNHHNSHSNLFDILMCNEFPILGEATRSSNNLSQSSLKDKNDPNYNNTENNSNTTPSNHRNLRRLNSSQTIFHKFQRNSSSSNLLSTDPQLQQQIENINNISNSSIKDRDRLSLDDNGPVNQHNSIRSSYSNENLKLSSSPNAVKKIGEKIISFFTSSKSDRKSKSELQNSSSISSTSNTLLSNSNSNSSIGNLGSLLNQQQQMVPTLSSPHYLNRTHSSSSINYSPRSSNTTTLGNNMSSDLLTSQSSTLQIPPLNRSQSHISLQSAPQTSTTTSITPRANGFTPRGTAIKYSPPILSPNNSFMNLDVTSPTHHHHHHNHHQTQQDSNNIITKNHSNNNVNSSTINNNNNNNNNNNIIENNNNSKENQLHDLIKSEFDLNHLNYNHPHKLNNNNNNNNVQILNNQNNNNNIVIDDEDDDYDCTSSTSFSSRSASPMTSPESSPPTENEMSDENDRVKDIDDSDDDDELSKIREARMKQLREESKKKQELLNTNGEYKEILEQEFLKEVTSTLKVVVHFYHKEFQRCKIVDKHLQILAKSHYSTKFLKMDAEKSMFFIEKLGIRVLPTIVAFRNGVVVDKVVGFDELGGVDDFKTDSLAKRLAQANVVDFKYTTGIKVISKSDVKNKSLEADD</sequence>
<dbReference type="SUPFAM" id="SSF52833">
    <property type="entry name" value="Thioredoxin-like"/>
    <property type="match status" value="1"/>
</dbReference>
<feature type="compositionally biased region" description="Low complexity" evidence="1">
    <location>
        <begin position="838"/>
        <end position="863"/>
    </location>
</feature>
<feature type="region of interest" description="Disordered" evidence="1">
    <location>
        <begin position="348"/>
        <end position="368"/>
    </location>
</feature>
<dbReference type="InParanoid" id="A0A152AAH5"/>
<feature type="region of interest" description="Disordered" evidence="1">
    <location>
        <begin position="1"/>
        <end position="63"/>
    </location>
</feature>
<dbReference type="Proteomes" id="UP000076078">
    <property type="component" value="Unassembled WGS sequence"/>
</dbReference>
<feature type="region of interest" description="Disordered" evidence="1">
    <location>
        <begin position="444"/>
        <end position="476"/>
    </location>
</feature>
<feature type="compositionally biased region" description="Low complexity" evidence="1">
    <location>
        <begin position="655"/>
        <end position="667"/>
    </location>
</feature>
<feature type="region of interest" description="Disordered" evidence="1">
    <location>
        <begin position="577"/>
        <end position="602"/>
    </location>
</feature>
<dbReference type="AlphaFoldDB" id="A0A152AAH5"/>
<gene>
    <name evidence="3" type="ORF">DLAC_00629</name>
</gene>
<dbReference type="OrthoDB" id="10257948at2759"/>
<feature type="compositionally biased region" description="Low complexity" evidence="1">
    <location>
        <begin position="634"/>
        <end position="645"/>
    </location>
</feature>